<sequence length="137" mass="15731">MYKQLDMLLSSETTIDSWYDDGSVIAGEILAEFNLNDWDELTKNVYAKPLDWQKKLAYCLDNECNMHELNILLILLTVPDKELSVICVDTLRSFTTHDSKTLIVENPLVIKRVNELIPTSGPVVQKILEDFLVKMKN</sequence>
<name>A0ABZ2NJL8_9BACI</name>
<accession>A0ABZ2NJL8</accession>
<dbReference type="RefSeq" id="WP_338780312.1">
    <property type="nucleotide sequence ID" value="NZ_CP147407.1"/>
</dbReference>
<evidence type="ECO:0000313" key="1">
    <source>
        <dbReference type="EMBL" id="WXB97697.1"/>
    </source>
</evidence>
<reference evidence="1 2" key="1">
    <citation type="submission" date="2024-02" db="EMBL/GenBank/DDBJ databases">
        <title>Seven novel Bacillus-like species.</title>
        <authorList>
            <person name="Liu G."/>
        </authorList>
    </citation>
    <scope>NUCLEOTIDE SEQUENCE [LARGE SCALE GENOMIC DNA]</scope>
    <source>
        <strain evidence="1 2">FJAT-52054</strain>
    </source>
</reference>
<protein>
    <recommendedName>
        <fullName evidence="3">DUF5071 domain-containing protein</fullName>
    </recommendedName>
</protein>
<keyword evidence="2" id="KW-1185">Reference proteome</keyword>
<evidence type="ECO:0008006" key="3">
    <source>
        <dbReference type="Google" id="ProtNLM"/>
    </source>
</evidence>
<organism evidence="1 2">
    <name type="scientific">Metabacillus sediminis</name>
    <dbReference type="NCBI Taxonomy" id="3117746"/>
    <lineage>
        <taxon>Bacteria</taxon>
        <taxon>Bacillati</taxon>
        <taxon>Bacillota</taxon>
        <taxon>Bacilli</taxon>
        <taxon>Bacillales</taxon>
        <taxon>Bacillaceae</taxon>
        <taxon>Metabacillus</taxon>
    </lineage>
</organism>
<dbReference type="EMBL" id="CP147407">
    <property type="protein sequence ID" value="WXB97697.1"/>
    <property type="molecule type" value="Genomic_DNA"/>
</dbReference>
<proteinExistence type="predicted"/>
<gene>
    <name evidence="1" type="ORF">WCV65_04115</name>
</gene>
<evidence type="ECO:0000313" key="2">
    <source>
        <dbReference type="Proteomes" id="UP001377337"/>
    </source>
</evidence>
<dbReference type="Proteomes" id="UP001377337">
    <property type="component" value="Chromosome"/>
</dbReference>